<evidence type="ECO:0000256" key="1">
    <source>
        <dbReference type="SAM" id="Coils"/>
    </source>
</evidence>
<reference evidence="3" key="2">
    <citation type="submission" date="2020-01" db="EMBL/GenBank/DDBJ databases">
        <title>Population-level Yeast Reference Genomes.</title>
        <authorList>
            <person name="Yue J.-X."/>
        </authorList>
    </citation>
    <scope>NUCLEOTIDE SEQUENCE</scope>
    <source>
        <strain evidence="3">CBS432</strain>
    </source>
</reference>
<gene>
    <name evidence="3" type="primary">ASF2</name>
    <name evidence="3" type="ORF">SPAR_D00490</name>
</gene>
<keyword evidence="1" id="KW-0175">Coiled coil</keyword>
<evidence type="ECO:0000256" key="2">
    <source>
        <dbReference type="SAM" id="MobiDB-lite"/>
    </source>
</evidence>
<proteinExistence type="predicted"/>
<protein>
    <submittedName>
        <fullName evidence="3">Asf2p</fullName>
    </submittedName>
</protein>
<reference evidence="3" key="4">
    <citation type="submission" date="2025-08" db="UniProtKB">
        <authorList>
            <consortium name="RefSeq"/>
        </authorList>
    </citation>
    <scope>IDENTIFICATION</scope>
    <source>
        <strain evidence="3">CBS432</strain>
    </source>
</reference>
<evidence type="ECO:0000313" key="3">
    <source>
        <dbReference type="RefSeq" id="XP_033765082.1"/>
    </source>
</evidence>
<feature type="compositionally biased region" description="Basic and acidic residues" evidence="2">
    <location>
        <begin position="494"/>
        <end position="516"/>
    </location>
</feature>
<organism evidence="3">
    <name type="scientific">Saccharomyces paradoxus</name>
    <name type="common">Yeast</name>
    <name type="synonym">Saccharomyces douglasii</name>
    <dbReference type="NCBI Taxonomy" id="27291"/>
    <lineage>
        <taxon>Eukaryota</taxon>
        <taxon>Fungi</taxon>
        <taxon>Dikarya</taxon>
        <taxon>Ascomycota</taxon>
        <taxon>Saccharomycotina</taxon>
        <taxon>Saccharomycetes</taxon>
        <taxon>Saccharomycetales</taxon>
        <taxon>Saccharomycetaceae</taxon>
        <taxon>Saccharomyces</taxon>
    </lineage>
</organism>
<dbReference type="VEuPathDB" id="FungiDB:SPAR_D00490"/>
<feature type="coiled-coil region" evidence="1">
    <location>
        <begin position="191"/>
        <end position="285"/>
    </location>
</feature>
<feature type="compositionally biased region" description="Polar residues" evidence="2">
    <location>
        <begin position="523"/>
        <end position="534"/>
    </location>
</feature>
<dbReference type="AlphaFoldDB" id="A0A8B8UMU6"/>
<reference evidence="3" key="1">
    <citation type="journal article" date="2017" name="Nat. Genet.">
        <title>Contrasting evolutionary genome dynamics between domesticated and wild yeasts.</title>
        <authorList>
            <person name="Yue J.X."/>
            <person name="Li J."/>
            <person name="Aigrain L."/>
            <person name="Hallin J."/>
            <person name="Persson K."/>
            <person name="Oliver K."/>
            <person name="Bergstrom A."/>
            <person name="Coupland P."/>
            <person name="Warringer J."/>
            <person name="Lagomarsino M.C."/>
            <person name="Fischer G."/>
            <person name="Durbin R."/>
            <person name="Liti G."/>
        </authorList>
    </citation>
    <scope>NUCLEOTIDE SEQUENCE</scope>
    <source>
        <strain evidence="3">CBS432</strain>
    </source>
</reference>
<feature type="region of interest" description="Disordered" evidence="2">
    <location>
        <begin position="1"/>
        <end position="30"/>
    </location>
</feature>
<reference evidence="3" key="3">
    <citation type="submission" date="2025-07" db="EMBL/GenBank/DDBJ databases">
        <authorList>
            <consortium name="NCBI Genome Project"/>
        </authorList>
    </citation>
    <scope>NUCLEOTIDE SEQUENCE</scope>
    <source>
        <strain evidence="3">CBS432</strain>
    </source>
</reference>
<dbReference type="KEGG" id="spao:SPAR_D00490"/>
<name>A0A8B8UMU6_SACPA</name>
<feature type="region of interest" description="Disordered" evidence="2">
    <location>
        <begin position="479"/>
        <end position="544"/>
    </location>
</feature>
<dbReference type="GeneID" id="54629296"/>
<sequence>MPENRGVLDSITRSVIDGSDQESSSSFNPDEEYAAVTKGLGSSKVQKKPSLGQMKSKVKKLQSLVSYYRENEAVLESSTKLLSSEIMSNEIKMASLYGKMKSVMDENNALKKAQKSFSKKKMELLRLVPNDKKHNHDEDGLLVNLKKEICAKLQDYNNVQSTVNTKLDEIHVFYEKYYEGLELNFDSEVFEAETSKELAKVKRELRNVKKNSQIKVDNLKIQLLQATKSLELLKKEVKAKDDYLKGIPKLVDKTNRTLLSYKKSIANQKETIEALQAELSHQSETQRQMEPQDQVRTLTNVTLVDPFEENHLKDLFAIQEKELQELRLHKKICDEKNRTTHLHLEKQNSTIKLLQSYVQLLVQRLPPTQGKHHLNMLPVGNKCQELRNEKPCQPISTVTSAPGSPPLLPQHSYHQKIDSTSQRLLLAAPDGQSCSKKNIVLVSPKLNPDYLSRVPYFSKLQPPHIINLNSLTLKTLPKAPKHTHAGSQQLTDNDQLHPKDKCQENAKEDDVPKLVTDELVPLDTSTSPEAQNSKDSNHSSRLHK</sequence>
<accession>A0A8B8UMU6</accession>
<dbReference type="OrthoDB" id="4049654at2759"/>
<dbReference type="RefSeq" id="XP_033765082.1">
    <property type="nucleotide sequence ID" value="XM_033909191.1"/>
</dbReference>